<dbReference type="OrthoDB" id="9783269at2"/>
<dbReference type="PANTHER" id="PTHR48100">
    <property type="entry name" value="BROAD-SPECIFICITY PHOSPHATASE YOR283W-RELATED"/>
    <property type="match status" value="1"/>
</dbReference>
<dbReference type="CDD" id="cd07067">
    <property type="entry name" value="HP_PGM_like"/>
    <property type="match status" value="1"/>
</dbReference>
<dbReference type="RefSeq" id="WP_122230392.1">
    <property type="nucleotide sequence ID" value="NZ_RDQO01000004.1"/>
</dbReference>
<dbReference type="Pfam" id="PF00300">
    <property type="entry name" value="His_Phos_1"/>
    <property type="match status" value="1"/>
</dbReference>
<dbReference type="GO" id="GO:0005829">
    <property type="term" value="C:cytosol"/>
    <property type="evidence" value="ECO:0007669"/>
    <property type="project" value="TreeGrafter"/>
</dbReference>
<dbReference type="InterPro" id="IPR001345">
    <property type="entry name" value="PG/BPGM_mutase_AS"/>
</dbReference>
<dbReference type="Gene3D" id="3.40.50.1240">
    <property type="entry name" value="Phosphoglycerate mutase-like"/>
    <property type="match status" value="1"/>
</dbReference>
<dbReference type="SUPFAM" id="SSF53254">
    <property type="entry name" value="Phosphoglycerate mutase-like"/>
    <property type="match status" value="1"/>
</dbReference>
<organism evidence="3 4">
    <name type="scientific">Corticibacter populi</name>
    <dbReference type="NCBI Taxonomy" id="1550736"/>
    <lineage>
        <taxon>Bacteria</taxon>
        <taxon>Pseudomonadati</taxon>
        <taxon>Pseudomonadota</taxon>
        <taxon>Betaproteobacteria</taxon>
        <taxon>Burkholderiales</taxon>
        <taxon>Comamonadaceae</taxon>
        <taxon>Corticibacter</taxon>
    </lineage>
</organism>
<dbReference type="InterPro" id="IPR029033">
    <property type="entry name" value="His_PPase_superfam"/>
</dbReference>
<evidence type="ECO:0000256" key="2">
    <source>
        <dbReference type="PIRSR" id="PIRSR613078-2"/>
    </source>
</evidence>
<evidence type="ECO:0000256" key="1">
    <source>
        <dbReference type="PIRSR" id="PIRSR613078-1"/>
    </source>
</evidence>
<keyword evidence="4" id="KW-1185">Reference proteome</keyword>
<dbReference type="PANTHER" id="PTHR48100:SF44">
    <property type="entry name" value="PHOSPHATASE C1620.13-RELATED"/>
    <property type="match status" value="1"/>
</dbReference>
<gene>
    <name evidence="3" type="ORF">D8I35_14020</name>
</gene>
<accession>A0A3M6QPK9</accession>
<dbReference type="GO" id="GO:0016791">
    <property type="term" value="F:phosphatase activity"/>
    <property type="evidence" value="ECO:0007669"/>
    <property type="project" value="TreeGrafter"/>
</dbReference>
<feature type="binding site" evidence="2">
    <location>
        <position position="77"/>
    </location>
    <ligand>
        <name>substrate</name>
    </ligand>
</feature>
<reference evidence="3 4" key="1">
    <citation type="submission" date="2018-10" db="EMBL/GenBank/DDBJ databases">
        <title>Draft genome of Cortibacter populi DSM10536.</title>
        <authorList>
            <person name="Bernier A.-M."/>
            <person name="Bernard K."/>
        </authorList>
    </citation>
    <scope>NUCLEOTIDE SEQUENCE [LARGE SCALE GENOMIC DNA]</scope>
    <source>
        <strain evidence="3 4">DSM 105136</strain>
    </source>
</reference>
<evidence type="ECO:0000313" key="3">
    <source>
        <dbReference type="EMBL" id="RMX04968.1"/>
    </source>
</evidence>
<dbReference type="InterPro" id="IPR013078">
    <property type="entry name" value="His_Pase_superF_clade-1"/>
</dbReference>
<name>A0A3M6QPK9_9BURK</name>
<feature type="binding site" evidence="2">
    <location>
        <begin position="101"/>
        <end position="104"/>
    </location>
    <ligand>
        <name>substrate</name>
    </ligand>
</feature>
<feature type="active site" description="Proton donor/acceptor" evidence="1">
    <location>
        <position position="101"/>
    </location>
</feature>
<dbReference type="EMBL" id="RDQO01000004">
    <property type="protein sequence ID" value="RMX04968.1"/>
    <property type="molecule type" value="Genomic_DNA"/>
</dbReference>
<dbReference type="Proteomes" id="UP000278006">
    <property type="component" value="Unassembled WGS sequence"/>
</dbReference>
<proteinExistence type="predicted"/>
<dbReference type="PROSITE" id="PS00175">
    <property type="entry name" value="PG_MUTASE"/>
    <property type="match status" value="1"/>
</dbReference>
<evidence type="ECO:0000313" key="4">
    <source>
        <dbReference type="Proteomes" id="UP000278006"/>
    </source>
</evidence>
<dbReference type="InterPro" id="IPR050275">
    <property type="entry name" value="PGM_Phosphatase"/>
</dbReference>
<dbReference type="SMART" id="SM00855">
    <property type="entry name" value="PGAM"/>
    <property type="match status" value="1"/>
</dbReference>
<sequence>MAIFSTTPAIPAAGDDPLSVTRLTVIRHGETAWNHAGRVQGHTDIGLNETGRWQAERMARALVGADIDTLYSSDLARTWQTAKPLQAVLAVHLHGEPGLRERCYGALEGLTAAQMREQDPRMATAMRDRDSTYAPRGGESMAAFRVRVLEALQRIAAACRGQHIGLVTHGGVLDILYRHAAGLDLQVARGWPIENTSINRFLWAPHGLTLLSWGDNAHLEGAATLDERVG</sequence>
<dbReference type="AlphaFoldDB" id="A0A3M6QPK9"/>
<feature type="active site" description="Tele-phosphohistidine intermediate" evidence="1">
    <location>
        <position position="28"/>
    </location>
</feature>
<feature type="binding site" evidence="2">
    <location>
        <begin position="27"/>
        <end position="34"/>
    </location>
    <ligand>
        <name>substrate</name>
    </ligand>
</feature>
<protein>
    <submittedName>
        <fullName evidence="3">Histidine phosphatase family protein</fullName>
    </submittedName>
</protein>
<comment type="caution">
    <text evidence="3">The sequence shown here is derived from an EMBL/GenBank/DDBJ whole genome shotgun (WGS) entry which is preliminary data.</text>
</comment>